<feature type="transmembrane region" description="Helical" evidence="6">
    <location>
        <begin position="121"/>
        <end position="154"/>
    </location>
</feature>
<organism evidence="7 8">
    <name type="scientific">Thioalkalivibrio halophilus</name>
    <dbReference type="NCBI Taxonomy" id="252474"/>
    <lineage>
        <taxon>Bacteria</taxon>
        <taxon>Pseudomonadati</taxon>
        <taxon>Pseudomonadota</taxon>
        <taxon>Gammaproteobacteria</taxon>
        <taxon>Chromatiales</taxon>
        <taxon>Ectothiorhodospiraceae</taxon>
        <taxon>Thioalkalivibrio</taxon>
    </lineage>
</organism>
<sequence length="211" mass="22819">MELFLLSVLTVAVAEIGDRSMFLAALFGLRCHRLWPVFWGMTAGLFANQLVSAVAGVWLFSVIDTEWHLWLVAIAFLAMAVWVLIPEDDGDGVPENPCARSLFFTAATTFFLFEMADKTQLAVVALAGASGSLVPVVLGATLGILLITVPGLLLGRRFAERMPVHTLRWFAAALFLLIGLWSLLEALGWMPDLGLPDFSGALLEAAGRSAE</sequence>
<dbReference type="EMBL" id="MUZR01000039">
    <property type="protein sequence ID" value="OOC09701.1"/>
    <property type="molecule type" value="Genomic_DNA"/>
</dbReference>
<dbReference type="AlphaFoldDB" id="A0A1V2ZXG9"/>
<evidence type="ECO:0000256" key="1">
    <source>
        <dbReference type="ARBA" id="ARBA00004141"/>
    </source>
</evidence>
<evidence type="ECO:0000256" key="3">
    <source>
        <dbReference type="ARBA" id="ARBA00022692"/>
    </source>
</evidence>
<reference evidence="7 8" key="1">
    <citation type="submission" date="2017-02" db="EMBL/GenBank/DDBJ databases">
        <title>Genomic diversity within the haloalkaliphilic genus Thioalkalivibrio.</title>
        <authorList>
            <person name="Ahn A.-C."/>
            <person name="Meier-Kolthoff J."/>
            <person name="Overmars L."/>
            <person name="Richter M."/>
            <person name="Woyke T."/>
            <person name="Sorokin D.Y."/>
            <person name="Muyzer G."/>
        </authorList>
    </citation>
    <scope>NUCLEOTIDE SEQUENCE [LARGE SCALE GENOMIC DNA]</scope>
    <source>
        <strain evidence="7 8">HL17</strain>
    </source>
</reference>
<accession>A0A1V2ZXG9</accession>
<dbReference type="Proteomes" id="UP000189177">
    <property type="component" value="Unassembled WGS sequence"/>
</dbReference>
<comment type="subcellular location">
    <subcellularLocation>
        <location evidence="1 6">Membrane</location>
        <topology evidence="1 6">Multi-pass membrane protein</topology>
    </subcellularLocation>
</comment>
<feature type="transmembrane region" description="Helical" evidence="6">
    <location>
        <begin position="38"/>
        <end position="60"/>
    </location>
</feature>
<dbReference type="RefSeq" id="WP_024329257.1">
    <property type="nucleotide sequence ID" value="NZ_MUZR01000039.1"/>
</dbReference>
<keyword evidence="3 6" id="KW-0812">Transmembrane</keyword>
<dbReference type="InterPro" id="IPR001727">
    <property type="entry name" value="GDT1-like"/>
</dbReference>
<dbReference type="OrthoDB" id="9801356at2"/>
<evidence type="ECO:0000313" key="7">
    <source>
        <dbReference type="EMBL" id="OOC09701.1"/>
    </source>
</evidence>
<dbReference type="PANTHER" id="PTHR12608:SF1">
    <property type="entry name" value="TRANSMEMBRANE PROTEIN 165"/>
    <property type="match status" value="1"/>
</dbReference>
<comment type="similarity">
    <text evidence="2 6">Belongs to the GDT1 family.</text>
</comment>
<evidence type="ECO:0000256" key="6">
    <source>
        <dbReference type="RuleBase" id="RU365102"/>
    </source>
</evidence>
<gene>
    <name evidence="7" type="ORF">B1A74_09600</name>
</gene>
<dbReference type="STRING" id="252474.B1A74_09600"/>
<keyword evidence="8" id="KW-1185">Reference proteome</keyword>
<dbReference type="GO" id="GO:0016020">
    <property type="term" value="C:membrane"/>
    <property type="evidence" value="ECO:0007669"/>
    <property type="project" value="UniProtKB-SubCell"/>
</dbReference>
<comment type="caution">
    <text evidence="6">Lacks conserved residue(s) required for the propagation of feature annotation.</text>
</comment>
<keyword evidence="5 6" id="KW-0472">Membrane</keyword>
<evidence type="ECO:0000256" key="2">
    <source>
        <dbReference type="ARBA" id="ARBA00009190"/>
    </source>
</evidence>
<dbReference type="GO" id="GO:0046873">
    <property type="term" value="F:metal ion transmembrane transporter activity"/>
    <property type="evidence" value="ECO:0007669"/>
    <property type="project" value="InterPro"/>
</dbReference>
<name>A0A1V2ZXG9_9GAMM</name>
<comment type="caution">
    <text evidence="7">The sequence shown here is derived from an EMBL/GenBank/DDBJ whole genome shotgun (WGS) entry which is preliminary data.</text>
</comment>
<proteinExistence type="inferred from homology"/>
<evidence type="ECO:0000313" key="8">
    <source>
        <dbReference type="Proteomes" id="UP000189177"/>
    </source>
</evidence>
<dbReference type="Pfam" id="PF01169">
    <property type="entry name" value="GDT1"/>
    <property type="match status" value="2"/>
</dbReference>
<evidence type="ECO:0000256" key="5">
    <source>
        <dbReference type="ARBA" id="ARBA00023136"/>
    </source>
</evidence>
<feature type="transmembrane region" description="Helical" evidence="6">
    <location>
        <begin position="166"/>
        <end position="184"/>
    </location>
</feature>
<evidence type="ECO:0000256" key="4">
    <source>
        <dbReference type="ARBA" id="ARBA00022989"/>
    </source>
</evidence>
<protein>
    <recommendedName>
        <fullName evidence="6">GDT1 family protein</fullName>
    </recommendedName>
</protein>
<feature type="transmembrane region" description="Helical" evidence="6">
    <location>
        <begin position="67"/>
        <end position="85"/>
    </location>
</feature>
<keyword evidence="4 6" id="KW-1133">Transmembrane helix</keyword>
<dbReference type="PANTHER" id="PTHR12608">
    <property type="entry name" value="TRANSMEMBRANE PROTEIN HTP-1 RELATED"/>
    <property type="match status" value="1"/>
</dbReference>